<reference evidence="2" key="1">
    <citation type="submission" date="2023-06" db="EMBL/GenBank/DDBJ databases">
        <title>Reference genome for the Northern bat (Eptesicus nilssonii), a most northern bat species.</title>
        <authorList>
            <person name="Laine V.N."/>
            <person name="Pulliainen A.T."/>
            <person name="Lilley T.M."/>
        </authorList>
    </citation>
    <scope>NUCLEOTIDE SEQUENCE</scope>
    <source>
        <strain evidence="2">BLF_Eptnil</strain>
        <tissue evidence="2">Kidney</tissue>
    </source>
</reference>
<organism evidence="2 3">
    <name type="scientific">Cnephaeus nilssonii</name>
    <name type="common">Northern bat</name>
    <name type="synonym">Eptesicus nilssonii</name>
    <dbReference type="NCBI Taxonomy" id="3371016"/>
    <lineage>
        <taxon>Eukaryota</taxon>
        <taxon>Metazoa</taxon>
        <taxon>Chordata</taxon>
        <taxon>Craniata</taxon>
        <taxon>Vertebrata</taxon>
        <taxon>Euteleostomi</taxon>
        <taxon>Mammalia</taxon>
        <taxon>Eutheria</taxon>
        <taxon>Laurasiatheria</taxon>
        <taxon>Chiroptera</taxon>
        <taxon>Yangochiroptera</taxon>
        <taxon>Vespertilionidae</taxon>
        <taxon>Cnephaeus</taxon>
    </lineage>
</organism>
<name>A0AA40LJ54_CNENI</name>
<proteinExistence type="predicted"/>
<comment type="caution">
    <text evidence="2">The sequence shown here is derived from an EMBL/GenBank/DDBJ whole genome shotgun (WGS) entry which is preliminary data.</text>
</comment>
<dbReference type="Proteomes" id="UP001177744">
    <property type="component" value="Unassembled WGS sequence"/>
</dbReference>
<feature type="region of interest" description="Disordered" evidence="1">
    <location>
        <begin position="1"/>
        <end position="22"/>
    </location>
</feature>
<keyword evidence="3" id="KW-1185">Reference proteome</keyword>
<sequence length="84" mass="9470">MCRGGIGTQVPGPGRRHRRGDAQAESDLILLIKLKLDNELEMSREWSDKDYRPREEEQPVCLEAVRAPSSWTLTPRAKAADPGR</sequence>
<dbReference type="EMBL" id="JAULJE010000013">
    <property type="protein sequence ID" value="KAK1335476.1"/>
    <property type="molecule type" value="Genomic_DNA"/>
</dbReference>
<dbReference type="AlphaFoldDB" id="A0AA40LJ54"/>
<evidence type="ECO:0000256" key="1">
    <source>
        <dbReference type="SAM" id="MobiDB-lite"/>
    </source>
</evidence>
<protein>
    <submittedName>
        <fullName evidence="2">Uncharacterized protein</fullName>
    </submittedName>
</protein>
<accession>A0AA40LJ54</accession>
<evidence type="ECO:0000313" key="3">
    <source>
        <dbReference type="Proteomes" id="UP001177744"/>
    </source>
</evidence>
<gene>
    <name evidence="2" type="ORF">QTO34_003262</name>
</gene>
<evidence type="ECO:0000313" key="2">
    <source>
        <dbReference type="EMBL" id="KAK1335476.1"/>
    </source>
</evidence>